<dbReference type="InterPro" id="IPR029052">
    <property type="entry name" value="Metallo-depent_PP-like"/>
</dbReference>
<gene>
    <name evidence="2" type="ORF">S03H2_46956</name>
</gene>
<sequence length="194" mass="21627">MDTIAVISDIHSNLEALTAVLEDIAGREVGRIVCLGDVVGYGPQPKECLDQVIEHCPVTLMGNHDFATVFEPNNFNLGAELACYWTRQELEADSDKPARDRRWEFLGSLPVKHVLAEDECPAGEIVLAHGSPRRPVNEYVFPDDIYNHPSKLHGIFERFDNICLIGHTHVPGVFLQTPDFYGPDELGDVYELDG</sequence>
<dbReference type="InterPro" id="IPR050126">
    <property type="entry name" value="Ap4A_hydrolase"/>
</dbReference>
<proteinExistence type="predicted"/>
<organism evidence="2">
    <name type="scientific">marine sediment metagenome</name>
    <dbReference type="NCBI Taxonomy" id="412755"/>
    <lineage>
        <taxon>unclassified sequences</taxon>
        <taxon>metagenomes</taxon>
        <taxon>ecological metagenomes</taxon>
    </lineage>
</organism>
<evidence type="ECO:0000259" key="1">
    <source>
        <dbReference type="Pfam" id="PF00149"/>
    </source>
</evidence>
<dbReference type="GO" id="GO:0016791">
    <property type="term" value="F:phosphatase activity"/>
    <property type="evidence" value="ECO:0007669"/>
    <property type="project" value="TreeGrafter"/>
</dbReference>
<name>X1IP62_9ZZZZ</name>
<dbReference type="PANTHER" id="PTHR42850:SF2">
    <property type="entry name" value="BLL5683 PROTEIN"/>
    <property type="match status" value="1"/>
</dbReference>
<dbReference type="PANTHER" id="PTHR42850">
    <property type="entry name" value="METALLOPHOSPHOESTERASE"/>
    <property type="match status" value="1"/>
</dbReference>
<accession>X1IP62</accession>
<feature type="non-terminal residue" evidence="2">
    <location>
        <position position="194"/>
    </location>
</feature>
<dbReference type="CDD" id="cd00838">
    <property type="entry name" value="MPP_superfamily"/>
    <property type="match status" value="1"/>
</dbReference>
<dbReference type="GO" id="GO:0005737">
    <property type="term" value="C:cytoplasm"/>
    <property type="evidence" value="ECO:0007669"/>
    <property type="project" value="TreeGrafter"/>
</dbReference>
<dbReference type="SUPFAM" id="SSF56300">
    <property type="entry name" value="Metallo-dependent phosphatases"/>
    <property type="match status" value="1"/>
</dbReference>
<comment type="caution">
    <text evidence="2">The sequence shown here is derived from an EMBL/GenBank/DDBJ whole genome shotgun (WGS) entry which is preliminary data.</text>
</comment>
<dbReference type="Pfam" id="PF00149">
    <property type="entry name" value="Metallophos"/>
    <property type="match status" value="1"/>
</dbReference>
<dbReference type="AlphaFoldDB" id="X1IP62"/>
<dbReference type="Gene3D" id="3.60.21.10">
    <property type="match status" value="1"/>
</dbReference>
<dbReference type="InterPro" id="IPR011152">
    <property type="entry name" value="Pesterase_MJ0912"/>
</dbReference>
<dbReference type="PIRSF" id="PIRSF000883">
    <property type="entry name" value="Pesterase_MJ0912"/>
    <property type="match status" value="1"/>
</dbReference>
<dbReference type="EMBL" id="BARU01029524">
    <property type="protein sequence ID" value="GAH67919.1"/>
    <property type="molecule type" value="Genomic_DNA"/>
</dbReference>
<evidence type="ECO:0000313" key="2">
    <source>
        <dbReference type="EMBL" id="GAH67919.1"/>
    </source>
</evidence>
<dbReference type="InterPro" id="IPR004843">
    <property type="entry name" value="Calcineurin-like_PHP"/>
</dbReference>
<protein>
    <recommendedName>
        <fullName evidence="1">Calcineurin-like phosphoesterase domain-containing protein</fullName>
    </recommendedName>
</protein>
<feature type="domain" description="Calcineurin-like phosphoesterase" evidence="1">
    <location>
        <begin position="3"/>
        <end position="171"/>
    </location>
</feature>
<reference evidence="2" key="1">
    <citation type="journal article" date="2014" name="Front. Microbiol.">
        <title>High frequency of phylogenetically diverse reductive dehalogenase-homologous genes in deep subseafloor sedimentary metagenomes.</title>
        <authorList>
            <person name="Kawai M."/>
            <person name="Futagami T."/>
            <person name="Toyoda A."/>
            <person name="Takaki Y."/>
            <person name="Nishi S."/>
            <person name="Hori S."/>
            <person name="Arai W."/>
            <person name="Tsubouchi T."/>
            <person name="Morono Y."/>
            <person name="Uchiyama I."/>
            <person name="Ito T."/>
            <person name="Fujiyama A."/>
            <person name="Inagaki F."/>
            <person name="Takami H."/>
        </authorList>
    </citation>
    <scope>NUCLEOTIDE SEQUENCE</scope>
    <source>
        <strain evidence="2">Expedition CK06-06</strain>
    </source>
</reference>